<feature type="domain" description="DUF1508" evidence="3">
    <location>
        <begin position="437"/>
        <end position="483"/>
    </location>
</feature>
<feature type="transmembrane region" description="Helical" evidence="2">
    <location>
        <begin position="30"/>
        <end position="51"/>
    </location>
</feature>
<dbReference type="Gene3D" id="3.30.160.160">
    <property type="entry name" value="YegP-like"/>
    <property type="match status" value="2"/>
</dbReference>
<keyword evidence="6" id="KW-1185">Reference proteome</keyword>
<keyword evidence="2" id="KW-0812">Transmembrane</keyword>
<evidence type="ECO:0000259" key="3">
    <source>
        <dbReference type="Pfam" id="PF07411"/>
    </source>
</evidence>
<evidence type="ECO:0000313" key="5">
    <source>
        <dbReference type="EMBL" id="TQQ79000.1"/>
    </source>
</evidence>
<dbReference type="RefSeq" id="WP_142444473.1">
    <property type="nucleotide sequence ID" value="NZ_SESI01000004.1"/>
</dbReference>
<dbReference type="Pfam" id="PF07411">
    <property type="entry name" value="DUF1508"/>
    <property type="match status" value="5"/>
</dbReference>
<gene>
    <name evidence="5" type="ORF">EWF95_12785</name>
</gene>
<dbReference type="InterPro" id="IPR036913">
    <property type="entry name" value="YegP-like_sf"/>
</dbReference>
<dbReference type="Pfam" id="PF23600">
    <property type="entry name" value="CdpA_N"/>
    <property type="match status" value="1"/>
</dbReference>
<feature type="transmembrane region" description="Helical" evidence="2">
    <location>
        <begin position="89"/>
        <end position="109"/>
    </location>
</feature>
<feature type="domain" description="DUF1508" evidence="3">
    <location>
        <begin position="386"/>
        <end position="426"/>
    </location>
</feature>
<dbReference type="InterPro" id="IPR010879">
    <property type="entry name" value="DUF1508"/>
</dbReference>
<dbReference type="EMBL" id="SESI01000004">
    <property type="protein sequence ID" value="TQQ79000.1"/>
    <property type="molecule type" value="Genomic_DNA"/>
</dbReference>
<keyword evidence="2" id="KW-0472">Membrane</keyword>
<keyword evidence="1" id="KW-0175">Coiled coil</keyword>
<feature type="transmembrane region" description="Helical" evidence="2">
    <location>
        <begin position="63"/>
        <end position="83"/>
    </location>
</feature>
<feature type="domain" description="DUF1508" evidence="3">
    <location>
        <begin position="248"/>
        <end position="294"/>
    </location>
</feature>
<sequence length="547" mass="60676">MVSENQPQESALIRWYADRIGKPTSIDEAYGYWVFALGLLLGIVGVLLMLISAPASAGREVSILAGGAGLVFLIVGPIIRLPLQKKAVYLAYAGLAVCLISLAWFTVVFPDQWSVNTGSPAVMVLYAIGLIIIGIAGFLIPLITDRADIEELEAALRDTAADESDLARRIDELLGSLADAEADEDDLSRRIEALESELGDAAADEADLAQHVRQLQSMLADTEADEADLAERIDRLHESHGRFEEYEDSAGEYRWRLRHRNGNLIATAGEGYTQRHNAQKGLNSVRRNALGATVMRIESEADLPPADEAFEPVSEVESQATVELYEDAAGEYRWRLRHDNGNLIGDGSEGYSSKSNAKRAVERVRELVAPADYLRFDPTGFEVYTDNAEQWRWRLVHKNGNILADSGEGYTRRNDANRAVDRLRERVEELEFEVFEDSAGEYRWRLRASNDEIIADSGEGYNSKGAAEDGIERVQKYAPDAKRLAIGRAAFEVFEDAGGEYRWRLRHQNGNVLADSGEGYTERRRAYEGIESIKRNTPTASLDESAS</sequence>
<feature type="domain" description="Cell division protein A N-terminal" evidence="4">
    <location>
        <begin position="11"/>
        <end position="141"/>
    </location>
</feature>
<evidence type="ECO:0000313" key="6">
    <source>
        <dbReference type="Proteomes" id="UP000315385"/>
    </source>
</evidence>
<dbReference type="AlphaFoldDB" id="A0A544QKV8"/>
<dbReference type="Proteomes" id="UP000315385">
    <property type="component" value="Unassembled WGS sequence"/>
</dbReference>
<dbReference type="PANTHER" id="PTHR40606">
    <property type="match status" value="1"/>
</dbReference>
<comment type="caution">
    <text evidence="5">The sequence shown here is derived from an EMBL/GenBank/DDBJ whole genome shotgun (WGS) entry which is preliminary data.</text>
</comment>
<reference evidence="5 6" key="1">
    <citation type="submission" date="2019-02" db="EMBL/GenBank/DDBJ databases">
        <title>Halonotius sp. a new haloqrchaeon isolated from saline water.</title>
        <authorList>
            <person name="Duran-Viseras A."/>
            <person name="Sanchez-Porro C."/>
            <person name="Ventosa A."/>
        </authorList>
    </citation>
    <scope>NUCLEOTIDE SEQUENCE [LARGE SCALE GENOMIC DNA]</scope>
    <source>
        <strain evidence="5 6">F9-27</strain>
    </source>
</reference>
<dbReference type="InterPro" id="IPR051141">
    <property type="entry name" value="UPF0339_domain"/>
</dbReference>
<organism evidence="5 6">
    <name type="scientific">Halonotius roseus</name>
    <dbReference type="NCBI Taxonomy" id="2511997"/>
    <lineage>
        <taxon>Archaea</taxon>
        <taxon>Methanobacteriati</taxon>
        <taxon>Methanobacteriota</taxon>
        <taxon>Stenosarchaea group</taxon>
        <taxon>Halobacteria</taxon>
        <taxon>Halobacteriales</taxon>
        <taxon>Haloferacaceae</taxon>
        <taxon>Halonotius</taxon>
    </lineage>
</organism>
<dbReference type="Gene3D" id="2.30.29.80">
    <property type="match status" value="2"/>
</dbReference>
<proteinExistence type="predicted"/>
<protein>
    <submittedName>
        <fullName evidence="5">DUF1508 domain-containing protein</fullName>
    </submittedName>
</protein>
<feature type="transmembrane region" description="Helical" evidence="2">
    <location>
        <begin position="121"/>
        <end position="143"/>
    </location>
</feature>
<feature type="domain" description="DUF1508" evidence="3">
    <location>
        <begin position="327"/>
        <end position="368"/>
    </location>
</feature>
<evidence type="ECO:0000256" key="2">
    <source>
        <dbReference type="SAM" id="Phobius"/>
    </source>
</evidence>
<accession>A0A544QKV8</accession>
<dbReference type="PANTHER" id="PTHR40606:SF1">
    <property type="entry name" value="UPF0339 PROTEIN YEGP"/>
    <property type="match status" value="1"/>
</dbReference>
<name>A0A544QKV8_9EURY</name>
<keyword evidence="2" id="KW-1133">Transmembrane helix</keyword>
<feature type="coiled-coil region" evidence="1">
    <location>
        <begin position="149"/>
        <end position="239"/>
    </location>
</feature>
<dbReference type="SUPFAM" id="SSF160113">
    <property type="entry name" value="YegP-like"/>
    <property type="match status" value="5"/>
</dbReference>
<dbReference type="OrthoDB" id="108721at2157"/>
<evidence type="ECO:0000259" key="4">
    <source>
        <dbReference type="Pfam" id="PF23600"/>
    </source>
</evidence>
<feature type="domain" description="DUF1508" evidence="3">
    <location>
        <begin position="496"/>
        <end position="544"/>
    </location>
</feature>
<dbReference type="InterPro" id="IPR055563">
    <property type="entry name" value="CdpA_N"/>
</dbReference>
<evidence type="ECO:0000256" key="1">
    <source>
        <dbReference type="SAM" id="Coils"/>
    </source>
</evidence>